<comment type="subcellular location">
    <subcellularLocation>
        <location evidence="1">Secreted</location>
    </subcellularLocation>
</comment>
<dbReference type="EMBL" id="JAUZQC010000018">
    <property type="protein sequence ID" value="KAK5855211.1"/>
    <property type="molecule type" value="Genomic_DNA"/>
</dbReference>
<evidence type="ECO:0000259" key="5">
    <source>
        <dbReference type="SMART" id="SM00277"/>
    </source>
</evidence>
<dbReference type="Gene3D" id="2.10.25.160">
    <property type="entry name" value="Granulin"/>
    <property type="match status" value="1"/>
</dbReference>
<feature type="domain" description="Granulins" evidence="5">
    <location>
        <begin position="24"/>
        <end position="75"/>
    </location>
</feature>
<keyword evidence="4" id="KW-1015">Disulfide bond</keyword>
<sequence length="97" mass="10476">MQETPMMALTETSDGSPEAGVIRCDSQFYCKAGTTCCKDPTGHWNCCPYPLGSCCQDGKHCCEYGFKCSSTSLLCVNGYAEIPSGAREHAKSTEDML</sequence>
<dbReference type="AlphaFoldDB" id="A0AAN7X038"/>
<reference evidence="6 7" key="1">
    <citation type="journal article" date="2023" name="Genes (Basel)">
        <title>Chromosome-Level Genome Assembly and Circadian Gene Repertoire of the Patagonia Blennie Eleginops maclovinus-The Closest Ancestral Proxy of Antarctic Cryonotothenioids.</title>
        <authorList>
            <person name="Cheng C.C."/>
            <person name="Rivera-Colon A.G."/>
            <person name="Minhas B.F."/>
            <person name="Wilson L."/>
            <person name="Rayamajhi N."/>
            <person name="Vargas-Chacoff L."/>
            <person name="Catchen J.M."/>
        </authorList>
    </citation>
    <scope>NUCLEOTIDE SEQUENCE [LARGE SCALE GENOMIC DNA]</scope>
    <source>
        <strain evidence="6">JMC-PN-2008</strain>
    </source>
</reference>
<dbReference type="GO" id="GO:0005576">
    <property type="term" value="C:extracellular region"/>
    <property type="evidence" value="ECO:0007669"/>
    <property type="project" value="UniProtKB-SubCell"/>
</dbReference>
<evidence type="ECO:0000256" key="4">
    <source>
        <dbReference type="ARBA" id="ARBA00023157"/>
    </source>
</evidence>
<gene>
    <name evidence="6" type="ORF">PBY51_005338</name>
</gene>
<dbReference type="Pfam" id="PF00396">
    <property type="entry name" value="Granulin"/>
    <property type="match status" value="1"/>
</dbReference>
<evidence type="ECO:0000313" key="7">
    <source>
        <dbReference type="Proteomes" id="UP001346869"/>
    </source>
</evidence>
<evidence type="ECO:0000256" key="1">
    <source>
        <dbReference type="ARBA" id="ARBA00004613"/>
    </source>
</evidence>
<dbReference type="SUPFAM" id="SSF57277">
    <property type="entry name" value="Granulin repeat"/>
    <property type="match status" value="1"/>
</dbReference>
<accession>A0AAN7X038</accession>
<dbReference type="InterPro" id="IPR039036">
    <property type="entry name" value="Granulin_fam"/>
</dbReference>
<dbReference type="Proteomes" id="UP001346869">
    <property type="component" value="Unassembled WGS sequence"/>
</dbReference>
<dbReference type="SMART" id="SM00277">
    <property type="entry name" value="GRAN"/>
    <property type="match status" value="1"/>
</dbReference>
<comment type="caution">
    <text evidence="6">The sequence shown here is derived from an EMBL/GenBank/DDBJ whole genome shotgun (WGS) entry which is preliminary data.</text>
</comment>
<reference evidence="6 7" key="2">
    <citation type="journal article" date="2023" name="Mol. Biol. Evol.">
        <title>Genomics of Secondarily Temperate Adaptation in the Only Non-Antarctic Icefish.</title>
        <authorList>
            <person name="Rivera-Colon A.G."/>
            <person name="Rayamajhi N."/>
            <person name="Minhas B.F."/>
            <person name="Madrigal G."/>
            <person name="Bilyk K.T."/>
            <person name="Yoon V."/>
            <person name="Hune M."/>
            <person name="Gregory S."/>
            <person name="Cheng C.H.C."/>
            <person name="Catchen J.M."/>
        </authorList>
    </citation>
    <scope>NUCLEOTIDE SEQUENCE [LARGE SCALE GENOMIC DNA]</scope>
    <source>
        <strain evidence="6">JMC-PN-2008</strain>
    </source>
</reference>
<dbReference type="PANTHER" id="PTHR12274">
    <property type="entry name" value="GRANULIN"/>
    <property type="match status" value="1"/>
</dbReference>
<protein>
    <recommendedName>
        <fullName evidence="5">Granulins domain-containing protein</fullName>
    </recommendedName>
</protein>
<evidence type="ECO:0000256" key="2">
    <source>
        <dbReference type="ARBA" id="ARBA00010093"/>
    </source>
</evidence>
<dbReference type="InterPro" id="IPR000118">
    <property type="entry name" value="Granulin"/>
</dbReference>
<proteinExistence type="inferred from homology"/>
<keyword evidence="3" id="KW-0964">Secreted</keyword>
<dbReference type="InterPro" id="IPR037277">
    <property type="entry name" value="Granulin_sf"/>
</dbReference>
<evidence type="ECO:0000256" key="3">
    <source>
        <dbReference type="ARBA" id="ARBA00022525"/>
    </source>
</evidence>
<comment type="similarity">
    <text evidence="2">Belongs to the granulin family.</text>
</comment>
<dbReference type="PANTHER" id="PTHR12274:SF7">
    <property type="entry name" value="GRANULINS"/>
    <property type="match status" value="1"/>
</dbReference>
<name>A0AAN7X038_ELEMC</name>
<keyword evidence="7" id="KW-1185">Reference proteome</keyword>
<evidence type="ECO:0000313" key="6">
    <source>
        <dbReference type="EMBL" id="KAK5855211.1"/>
    </source>
</evidence>
<organism evidence="6 7">
    <name type="scientific">Eleginops maclovinus</name>
    <name type="common">Patagonian blennie</name>
    <name type="synonym">Eleginus maclovinus</name>
    <dbReference type="NCBI Taxonomy" id="56733"/>
    <lineage>
        <taxon>Eukaryota</taxon>
        <taxon>Metazoa</taxon>
        <taxon>Chordata</taxon>
        <taxon>Craniata</taxon>
        <taxon>Vertebrata</taxon>
        <taxon>Euteleostomi</taxon>
        <taxon>Actinopterygii</taxon>
        <taxon>Neopterygii</taxon>
        <taxon>Teleostei</taxon>
        <taxon>Neoteleostei</taxon>
        <taxon>Acanthomorphata</taxon>
        <taxon>Eupercaria</taxon>
        <taxon>Perciformes</taxon>
        <taxon>Notothenioidei</taxon>
        <taxon>Eleginopidae</taxon>
        <taxon>Eleginops</taxon>
    </lineage>
</organism>